<sequence length="244" mass="26241">MRIPRVYTQQPLAEGAEVELEPGPSQHLARALRMSAGQALSVFDGAGNEFAAQILRVDKRAVTAVLCDRSDRDVESPLAVELGIGISRGDRMDWVLQKATELGVQRVVPLFTERTEVKLKGERADKKQQHWRQVIVSACEQCGRNRLPGLGPAVSLGDWLAACSAERRFVLHHRATAAKGSGAPRSVALAVGPEGGLSDAEIDAAERAGFEALGLGPRVLRTETAPLAALAILQARWGDMTPEL</sequence>
<dbReference type="CDD" id="cd18084">
    <property type="entry name" value="RsmE-like"/>
    <property type="match status" value="1"/>
</dbReference>
<dbReference type="RefSeq" id="WP_206560722.1">
    <property type="nucleotide sequence ID" value="NZ_JAFKCZ010000007.1"/>
</dbReference>
<evidence type="ECO:0000256" key="4">
    <source>
        <dbReference type="ARBA" id="ARBA00013673"/>
    </source>
</evidence>
<comment type="catalytic activity">
    <reaction evidence="11 12">
        <text>uridine(1498) in 16S rRNA + S-adenosyl-L-methionine = N(3)-methyluridine(1498) in 16S rRNA + S-adenosyl-L-homocysteine + H(+)</text>
        <dbReference type="Rhea" id="RHEA:42920"/>
        <dbReference type="Rhea" id="RHEA-COMP:10283"/>
        <dbReference type="Rhea" id="RHEA-COMP:10284"/>
        <dbReference type="ChEBI" id="CHEBI:15378"/>
        <dbReference type="ChEBI" id="CHEBI:57856"/>
        <dbReference type="ChEBI" id="CHEBI:59789"/>
        <dbReference type="ChEBI" id="CHEBI:65315"/>
        <dbReference type="ChEBI" id="CHEBI:74502"/>
        <dbReference type="EC" id="2.1.1.193"/>
    </reaction>
</comment>
<dbReference type="SUPFAM" id="SSF75217">
    <property type="entry name" value="alpha/beta knot"/>
    <property type="match status" value="1"/>
</dbReference>
<evidence type="ECO:0000256" key="6">
    <source>
        <dbReference type="ARBA" id="ARBA00022552"/>
    </source>
</evidence>
<dbReference type="NCBIfam" id="TIGR00046">
    <property type="entry name" value="RsmE family RNA methyltransferase"/>
    <property type="match status" value="1"/>
</dbReference>
<dbReference type="Pfam" id="PF20260">
    <property type="entry name" value="PUA_4"/>
    <property type="match status" value="1"/>
</dbReference>
<dbReference type="GO" id="GO:0070475">
    <property type="term" value="P:rRNA base methylation"/>
    <property type="evidence" value="ECO:0007669"/>
    <property type="project" value="TreeGrafter"/>
</dbReference>
<evidence type="ECO:0000259" key="14">
    <source>
        <dbReference type="Pfam" id="PF20260"/>
    </source>
</evidence>
<dbReference type="NCBIfam" id="NF008692">
    <property type="entry name" value="PRK11713.1-5"/>
    <property type="match status" value="1"/>
</dbReference>
<keyword evidence="8 12" id="KW-0808">Transferase</keyword>
<evidence type="ECO:0000256" key="7">
    <source>
        <dbReference type="ARBA" id="ARBA00022603"/>
    </source>
</evidence>
<evidence type="ECO:0000256" key="2">
    <source>
        <dbReference type="ARBA" id="ARBA00005528"/>
    </source>
</evidence>
<dbReference type="InterPro" id="IPR046887">
    <property type="entry name" value="RsmE_PUA-like"/>
</dbReference>
<dbReference type="PANTHER" id="PTHR30027">
    <property type="entry name" value="RIBOSOMAL RNA SMALL SUBUNIT METHYLTRANSFERASE E"/>
    <property type="match status" value="1"/>
</dbReference>
<evidence type="ECO:0000256" key="10">
    <source>
        <dbReference type="ARBA" id="ARBA00025699"/>
    </source>
</evidence>
<comment type="function">
    <text evidence="10 12">Specifically methylates the N3 position of the uracil ring of uridine 1498 (m3U1498) in 16S rRNA. Acts on the fully assembled 30S ribosomal subunit.</text>
</comment>
<dbReference type="Gene3D" id="3.40.1280.10">
    <property type="match status" value="1"/>
</dbReference>
<accession>A0A939DFV4</accession>
<evidence type="ECO:0000256" key="3">
    <source>
        <dbReference type="ARBA" id="ARBA00012328"/>
    </source>
</evidence>
<dbReference type="InterPro" id="IPR006700">
    <property type="entry name" value="RsmE"/>
</dbReference>
<dbReference type="PIRSF" id="PIRSF015601">
    <property type="entry name" value="MTase_slr0722"/>
    <property type="match status" value="1"/>
</dbReference>
<dbReference type="PANTHER" id="PTHR30027:SF3">
    <property type="entry name" value="16S RRNA (URACIL(1498)-N(3))-METHYLTRANSFERASE"/>
    <property type="match status" value="1"/>
</dbReference>
<keyword evidence="7 12" id="KW-0489">Methyltransferase</keyword>
<gene>
    <name evidence="15" type="ORF">JYP50_11830</name>
</gene>
<evidence type="ECO:0000313" key="15">
    <source>
        <dbReference type="EMBL" id="MBN7797289.1"/>
    </source>
</evidence>
<evidence type="ECO:0000256" key="1">
    <source>
        <dbReference type="ARBA" id="ARBA00004496"/>
    </source>
</evidence>
<evidence type="ECO:0000256" key="11">
    <source>
        <dbReference type="ARBA" id="ARBA00047944"/>
    </source>
</evidence>
<protein>
    <recommendedName>
        <fullName evidence="4 12">Ribosomal RNA small subunit methyltransferase E</fullName>
        <ecNumber evidence="3 12">2.1.1.193</ecNumber>
    </recommendedName>
</protein>
<keyword evidence="5 12" id="KW-0963">Cytoplasm</keyword>
<keyword evidence="9 12" id="KW-0949">S-adenosyl-L-methionine</keyword>
<evidence type="ECO:0000256" key="5">
    <source>
        <dbReference type="ARBA" id="ARBA00022490"/>
    </source>
</evidence>
<keyword evidence="6 12" id="KW-0698">rRNA processing</keyword>
<dbReference type="EMBL" id="JAFKCZ010000007">
    <property type="protein sequence ID" value="MBN7797289.1"/>
    <property type="molecule type" value="Genomic_DNA"/>
</dbReference>
<dbReference type="Proteomes" id="UP000664303">
    <property type="component" value="Unassembled WGS sequence"/>
</dbReference>
<evidence type="ECO:0000256" key="12">
    <source>
        <dbReference type="PIRNR" id="PIRNR015601"/>
    </source>
</evidence>
<organism evidence="15 16">
    <name type="scientific">Parahaliea mediterranea</name>
    <dbReference type="NCBI Taxonomy" id="651086"/>
    <lineage>
        <taxon>Bacteria</taxon>
        <taxon>Pseudomonadati</taxon>
        <taxon>Pseudomonadota</taxon>
        <taxon>Gammaproteobacteria</taxon>
        <taxon>Cellvibrionales</taxon>
        <taxon>Halieaceae</taxon>
        <taxon>Parahaliea</taxon>
    </lineage>
</organism>
<evidence type="ECO:0000256" key="8">
    <source>
        <dbReference type="ARBA" id="ARBA00022679"/>
    </source>
</evidence>
<dbReference type="AlphaFoldDB" id="A0A939DFV4"/>
<feature type="domain" description="Ribosomal RNA small subunit methyltransferase E PUA-like" evidence="14">
    <location>
        <begin position="26"/>
        <end position="67"/>
    </location>
</feature>
<comment type="similarity">
    <text evidence="2 12">Belongs to the RNA methyltransferase RsmE family.</text>
</comment>
<keyword evidence="16" id="KW-1185">Reference proteome</keyword>
<comment type="caution">
    <text evidence="15">The sequence shown here is derived from an EMBL/GenBank/DDBJ whole genome shotgun (WGS) entry which is preliminary data.</text>
</comment>
<dbReference type="Gene3D" id="2.40.240.20">
    <property type="entry name" value="Hypothetical PUA domain-like, domain 1"/>
    <property type="match status" value="1"/>
</dbReference>
<dbReference type="InterPro" id="IPR046886">
    <property type="entry name" value="RsmE_MTase_dom"/>
</dbReference>
<dbReference type="GO" id="GO:0005737">
    <property type="term" value="C:cytoplasm"/>
    <property type="evidence" value="ECO:0007669"/>
    <property type="project" value="UniProtKB-SubCell"/>
</dbReference>
<dbReference type="EC" id="2.1.1.193" evidence="3 12"/>
<name>A0A939DFV4_9GAMM</name>
<dbReference type="InterPro" id="IPR015947">
    <property type="entry name" value="PUA-like_sf"/>
</dbReference>
<evidence type="ECO:0000313" key="16">
    <source>
        <dbReference type="Proteomes" id="UP000664303"/>
    </source>
</evidence>
<proteinExistence type="inferred from homology"/>
<evidence type="ECO:0000256" key="9">
    <source>
        <dbReference type="ARBA" id="ARBA00022691"/>
    </source>
</evidence>
<dbReference type="InterPro" id="IPR029026">
    <property type="entry name" value="tRNA_m1G_MTases_N"/>
</dbReference>
<feature type="domain" description="Ribosomal RNA small subunit methyltransferase E methyltransferase" evidence="13">
    <location>
        <begin position="75"/>
        <end position="234"/>
    </location>
</feature>
<evidence type="ECO:0000259" key="13">
    <source>
        <dbReference type="Pfam" id="PF04452"/>
    </source>
</evidence>
<dbReference type="Pfam" id="PF04452">
    <property type="entry name" value="Methyltrans_RNA"/>
    <property type="match status" value="1"/>
</dbReference>
<comment type="subcellular location">
    <subcellularLocation>
        <location evidence="1 12">Cytoplasm</location>
    </subcellularLocation>
</comment>
<dbReference type="GO" id="GO:0070042">
    <property type="term" value="F:rRNA (uridine-N3-)-methyltransferase activity"/>
    <property type="evidence" value="ECO:0007669"/>
    <property type="project" value="TreeGrafter"/>
</dbReference>
<reference evidence="15" key="1">
    <citation type="submission" date="2021-02" db="EMBL/GenBank/DDBJ databases">
        <title>PHA producing bacteria isolated from coastal sediment in Guangdong, Shenzhen.</title>
        <authorList>
            <person name="Zheng W."/>
            <person name="Yu S."/>
            <person name="Huang Y."/>
        </authorList>
    </citation>
    <scope>NUCLEOTIDE SEQUENCE</scope>
    <source>
        <strain evidence="15">TN14-10</strain>
    </source>
</reference>
<dbReference type="InterPro" id="IPR029028">
    <property type="entry name" value="Alpha/beta_knot_MTases"/>
</dbReference>
<dbReference type="SUPFAM" id="SSF88697">
    <property type="entry name" value="PUA domain-like"/>
    <property type="match status" value="1"/>
</dbReference>